<reference evidence="1" key="1">
    <citation type="submission" date="2014-11" db="EMBL/GenBank/DDBJ databases">
        <authorList>
            <person name="Amaro Gonzalez C."/>
        </authorList>
    </citation>
    <scope>NUCLEOTIDE SEQUENCE</scope>
</reference>
<reference evidence="1" key="2">
    <citation type="journal article" date="2015" name="Fish Shellfish Immunol.">
        <title>Early steps in the European eel (Anguilla anguilla)-Vibrio vulnificus interaction in the gills: Role of the RtxA13 toxin.</title>
        <authorList>
            <person name="Callol A."/>
            <person name="Pajuelo D."/>
            <person name="Ebbesson L."/>
            <person name="Teles M."/>
            <person name="MacKenzie S."/>
            <person name="Amaro C."/>
        </authorList>
    </citation>
    <scope>NUCLEOTIDE SEQUENCE</scope>
</reference>
<proteinExistence type="predicted"/>
<accession>A0A0E9USU6</accession>
<evidence type="ECO:0000313" key="1">
    <source>
        <dbReference type="EMBL" id="JAH68048.1"/>
    </source>
</evidence>
<sequence>MHIICEKCQI</sequence>
<organism evidence="1">
    <name type="scientific">Anguilla anguilla</name>
    <name type="common">European freshwater eel</name>
    <name type="synonym">Muraena anguilla</name>
    <dbReference type="NCBI Taxonomy" id="7936"/>
    <lineage>
        <taxon>Eukaryota</taxon>
        <taxon>Metazoa</taxon>
        <taxon>Chordata</taxon>
        <taxon>Craniata</taxon>
        <taxon>Vertebrata</taxon>
        <taxon>Euteleostomi</taxon>
        <taxon>Actinopterygii</taxon>
        <taxon>Neopterygii</taxon>
        <taxon>Teleostei</taxon>
        <taxon>Anguilliformes</taxon>
        <taxon>Anguillidae</taxon>
        <taxon>Anguilla</taxon>
    </lineage>
</organism>
<protein>
    <submittedName>
        <fullName evidence="1">Uncharacterized protein</fullName>
    </submittedName>
</protein>
<dbReference type="EMBL" id="GBXM01040529">
    <property type="protein sequence ID" value="JAH68048.1"/>
    <property type="molecule type" value="Transcribed_RNA"/>
</dbReference>
<name>A0A0E9USU6_ANGAN</name>